<evidence type="ECO:0000256" key="1">
    <source>
        <dbReference type="ARBA" id="ARBA00022737"/>
    </source>
</evidence>
<reference evidence="3 4" key="1">
    <citation type="submission" date="2016-02" db="EMBL/GenBank/DDBJ databases">
        <title>Genome analysis of coral dinoflagellate symbionts highlights evolutionary adaptations to a symbiotic lifestyle.</title>
        <authorList>
            <person name="Aranda M."/>
            <person name="Li Y."/>
            <person name="Liew Y.J."/>
            <person name="Baumgarten S."/>
            <person name="Simakov O."/>
            <person name="Wilson M."/>
            <person name="Piel J."/>
            <person name="Ashoor H."/>
            <person name="Bougouffa S."/>
            <person name="Bajic V.B."/>
            <person name="Ryu T."/>
            <person name="Ravasi T."/>
            <person name="Bayer T."/>
            <person name="Micklem G."/>
            <person name="Kim H."/>
            <person name="Bhak J."/>
            <person name="Lajeunesse T.C."/>
            <person name="Voolstra C.R."/>
        </authorList>
    </citation>
    <scope>NUCLEOTIDE SEQUENCE [LARGE SCALE GENOMIC DNA]</scope>
    <source>
        <strain evidence="3 4">CCMP2467</strain>
    </source>
</reference>
<dbReference type="EMBL" id="LSRX01000482">
    <property type="protein sequence ID" value="OLP96042.1"/>
    <property type="molecule type" value="Genomic_DNA"/>
</dbReference>
<feature type="compositionally biased region" description="Acidic residues" evidence="2">
    <location>
        <begin position="975"/>
        <end position="1008"/>
    </location>
</feature>
<evidence type="ECO:0000256" key="2">
    <source>
        <dbReference type="SAM" id="MobiDB-lite"/>
    </source>
</evidence>
<sequence>MSITVEVGLLSGKAATVEAGLDEEVGMLNRRAQTALGVGRGRLLDAAGSVLDVHESIKSARLQDRGSLTLHRNRVQLRATHSAFVAILGDGSVATWGDARNGGDSSAVQAQVKSVQQIHVSLRAVAAILDDGSVVTWGDARFGGDSSAVQAQLKNVQQIQACGVAFAAILADRSVVTWGLAIHGGDSRAVQHQLKNVQQIQATREPMGLNGAFAAILGDGSVATWGTDRFGGDSAAVQGQLKNVQQIQASSHAFAAILDDGSVVTWGDARYGGDSSAVQAQLKNAQQIQACGGAFAAILADRSVVTWGVASSGGDSRALQHQLKTVQQIQATRVPMGLNGAFAAILGDGSVVTWGADQFGGDSAAVQGQLKNVQQIQESAGAFAAIRGDGSVVTWGFAVHGGDSRAVQGKLKNVQQIQASAGAFAALRGDGSVVTWGAAGCGGDSRAVQDQLKNVQQIQSSASAFAAILGDGSVVTWGAANHGGDSNAVQELLKFLLGFQTLSFVLGAQPSFEEEDDEKEDWEDLPQAKPTDQDCLQPLVASGSELPEVLTRKLQFCMQEGFTMIIRLEDLSPLHGFVGTLLVLLSGASTQAQLSTESLSVRFFLAQRFARAVTIPATADVSTSSNPAEDGDCASTQAQLSTESLSVRFFLAQRFARAVTIPATADVSTSSNPAEVEELKVRVFSLLQRLEAALPLAHHRFHLYVEHYFMVPSSLWSTCHIVSMDSRPAHPAHIFVPSFIYGKDSPSILRKRQDERLTLAAQTTRLVVVEELLLHLIGNMENSDMQSDKVMRLLQKLSAVSARLAAVASQGLQSDAARKQHSERKFLKLAGTVALLQCALIDMELACETMRGVTATTRKVDGGALRPAVLQVLLQHQLKRRKSAKQAVSDLLELVLSAQGPRPGALLKGFVHLESAHGTNPGLVALWDSLVLGSIHKNAPMDAVRILGRRGSLEMGKEALKKAGTVNLASSPSEGTDDSEDSDEEDEEYDGSSDETSSEEEDEDEEESEGRNDGAQVEEEEEDQKGDEADDDFAQDVLENVPAARIQSAPMIRRLDSLWGSVEASLPEVPRAQGPTARLAKLPARAPLLVTHNADEVPGGLTQLGPLLSVPGTWHLMDLADVKDFRPLESAVISLLDGTAQQKKIGSGKAATVEATLDEEVGTLKRRAQTALGVGRGRLLDASGSVLDVHESIRSARLQSGDSLTLHKSRTQIQANYRAFAAILGDGSVLTRGDASFGGHGSAVQGQLKNVQGIQTTRSVVIGAFAAILGDGSVVTWGDAHHGGDSSAVQDQLKNVQQIQATNGAFAAILGDGSVATWGDARHGGDSGSVQDQLKNVQQIQATACSFAAILGDGSVVTWGDAPDGGDSSAVQDQLRNVQQIQASDGAFAAILGDGSVVTWGDAHHGGDSSSVQDQLKNVQQIQATAWAFAAILADGSIVTWGFARHSGDSSAVQDQLKTVQHIQASAAAFAAILTDGSIVTWGPAANGGNSSAVQDQLRNVRQIQASDGAFAAILGDGSVVTWGDASCGGDSSSVQDQLKDVQQIQASSSVFSAVRGDGSIVTWGGIANGGNSSAVQDQLRNVRHIQASDGAFAAILGDGSVVTWGDAHHGGERQRGAQVQASATGQGISAATALLWQGMQTGRAKSEVEEEPSRLIFFCSVATAEIPRSILRLCFCIQNVAAFFGIAIDDPAVRKELDISTIMGERRISNSSYMSGASQVDELVDELGPSKPPPEPEGILRLSGAEHRPSVLGSTQSPLLQQIVGYLAHRHPLLTVGGPAWEKHGSALLSGIVAGIQAAGLPELAMTLKDARSLPDWLEQRIVRRAQPWLQRYALGCVLQGLSPTLSRFGDSDVFSPCDQHDRTPENNPSSADEVGHNTGTILAATGLIKHLPSEILLTAFHRYVLGGPIYAAPVVVDVEVYDREEKLLKAVEGGDFVYQVYEQVVDWPTGSGDEWVWATHLVMKHRLRTLEWWADVLQLDVRRFTKAGGSQHLLLQFMRKPCLKTAARLTTTGHVGETYQVLGALSAKLSRFLQLIASASSMLTLESPFWLRLELHRASLALEAAKNDVVRCHTALGGDACWNAQLDAVYHAAAHGCTSWDRRPLAAWLTTWSEHVSFLSNWDPKGPLDAAPFRLASVSDISTVLSSYYNAGGQHHLRIEEANVEAEVLESDLPEEPKTSLTAGGTNLFNLASNEGLRLVAAQWSNGGIERDGTKVEYEVELPPMVICLSSGVSPSHGRWYLCPLVIAYADAFGTDLADPPVAHVYLRTSMNPALCALHGVRLVSFA</sequence>
<dbReference type="Proteomes" id="UP000186817">
    <property type="component" value="Unassembled WGS sequence"/>
</dbReference>
<keyword evidence="4" id="KW-1185">Reference proteome</keyword>
<dbReference type="PANTHER" id="PTHR45622:SF58">
    <property type="entry name" value="REGULATOR OF CHROMOSOME CONDENSATION DOMAIN-CONTAINING PROTEIN"/>
    <property type="match status" value="1"/>
</dbReference>
<dbReference type="InterPro" id="IPR009091">
    <property type="entry name" value="RCC1/BLIP-II"/>
</dbReference>
<organism evidence="3 4">
    <name type="scientific">Symbiodinium microadriaticum</name>
    <name type="common">Dinoflagellate</name>
    <name type="synonym">Zooxanthella microadriatica</name>
    <dbReference type="NCBI Taxonomy" id="2951"/>
    <lineage>
        <taxon>Eukaryota</taxon>
        <taxon>Sar</taxon>
        <taxon>Alveolata</taxon>
        <taxon>Dinophyceae</taxon>
        <taxon>Suessiales</taxon>
        <taxon>Symbiodiniaceae</taxon>
        <taxon>Symbiodinium</taxon>
    </lineage>
</organism>
<evidence type="ECO:0000313" key="4">
    <source>
        <dbReference type="Proteomes" id="UP000186817"/>
    </source>
</evidence>
<feature type="region of interest" description="Disordered" evidence="2">
    <location>
        <begin position="963"/>
        <end position="1028"/>
    </location>
</feature>
<accession>A0A1Q9DLJ5</accession>
<dbReference type="SUPFAM" id="SSF50985">
    <property type="entry name" value="RCC1/BLIP-II"/>
    <property type="match status" value="4"/>
</dbReference>
<feature type="region of interest" description="Disordered" evidence="2">
    <location>
        <begin position="511"/>
        <end position="531"/>
    </location>
</feature>
<protein>
    <submittedName>
        <fullName evidence="3">Rho GTPase-activating protein gacGG</fullName>
    </submittedName>
</protein>
<gene>
    <name evidence="3" type="primary">gacGG</name>
    <name evidence="3" type="ORF">AK812_SmicGene21766</name>
</gene>
<feature type="compositionally biased region" description="Acidic residues" evidence="2">
    <location>
        <begin position="512"/>
        <end position="524"/>
    </location>
</feature>
<comment type="caution">
    <text evidence="3">The sequence shown here is derived from an EMBL/GenBank/DDBJ whole genome shotgun (WGS) entry which is preliminary data.</text>
</comment>
<dbReference type="PANTHER" id="PTHR45622">
    <property type="entry name" value="UBIQUITIN-PROTEIN LIGASE E3A-RELATED"/>
    <property type="match status" value="1"/>
</dbReference>
<dbReference type="InterPro" id="IPR051709">
    <property type="entry name" value="Ub-ligase/GTPase-reg"/>
</dbReference>
<feature type="compositionally biased region" description="Acidic residues" evidence="2">
    <location>
        <begin position="1016"/>
        <end position="1028"/>
    </location>
</feature>
<name>A0A1Q9DLJ5_SYMMI</name>
<keyword evidence="1" id="KW-0677">Repeat</keyword>
<feature type="region of interest" description="Disordered" evidence="2">
    <location>
        <begin position="1858"/>
        <end position="1877"/>
    </location>
</feature>
<evidence type="ECO:0000313" key="3">
    <source>
        <dbReference type="EMBL" id="OLP96042.1"/>
    </source>
</evidence>
<proteinExistence type="predicted"/>
<dbReference type="Gene3D" id="2.130.10.30">
    <property type="entry name" value="Regulator of chromosome condensation 1/beta-lactamase-inhibitor protein II"/>
    <property type="match status" value="6"/>
</dbReference>